<name>A0ABP1S686_9HEXA</name>
<keyword evidence="1" id="KW-0472">Membrane</keyword>
<accession>A0ABP1S686</accession>
<protein>
    <recommendedName>
        <fullName evidence="4">Gustatory receptor</fullName>
    </recommendedName>
</protein>
<evidence type="ECO:0000313" key="3">
    <source>
        <dbReference type="Proteomes" id="UP001642540"/>
    </source>
</evidence>
<evidence type="ECO:0000313" key="2">
    <source>
        <dbReference type="EMBL" id="CAL8144717.1"/>
    </source>
</evidence>
<keyword evidence="1" id="KW-0812">Transmembrane</keyword>
<feature type="transmembrane region" description="Helical" evidence="1">
    <location>
        <begin position="58"/>
        <end position="78"/>
    </location>
</feature>
<dbReference type="Proteomes" id="UP001642540">
    <property type="component" value="Unassembled WGS sequence"/>
</dbReference>
<keyword evidence="1" id="KW-1133">Transmembrane helix</keyword>
<feature type="transmembrane region" description="Helical" evidence="1">
    <location>
        <begin position="228"/>
        <end position="253"/>
    </location>
</feature>
<reference evidence="2 3" key="1">
    <citation type="submission" date="2024-08" db="EMBL/GenBank/DDBJ databases">
        <authorList>
            <person name="Cucini C."/>
            <person name="Frati F."/>
        </authorList>
    </citation>
    <scope>NUCLEOTIDE SEQUENCE [LARGE SCALE GENOMIC DNA]</scope>
</reference>
<feature type="transmembrane region" description="Helical" evidence="1">
    <location>
        <begin position="20"/>
        <end position="37"/>
    </location>
</feature>
<keyword evidence="3" id="KW-1185">Reference proteome</keyword>
<organism evidence="2 3">
    <name type="scientific">Orchesella dallaii</name>
    <dbReference type="NCBI Taxonomy" id="48710"/>
    <lineage>
        <taxon>Eukaryota</taxon>
        <taxon>Metazoa</taxon>
        <taxon>Ecdysozoa</taxon>
        <taxon>Arthropoda</taxon>
        <taxon>Hexapoda</taxon>
        <taxon>Collembola</taxon>
        <taxon>Entomobryomorpha</taxon>
        <taxon>Entomobryoidea</taxon>
        <taxon>Orchesellidae</taxon>
        <taxon>Orchesellinae</taxon>
        <taxon>Orchesella</taxon>
    </lineage>
</organism>
<dbReference type="EMBL" id="CAXLJM020000161">
    <property type="protein sequence ID" value="CAL8144717.1"/>
    <property type="molecule type" value="Genomic_DNA"/>
</dbReference>
<feature type="transmembrane region" description="Helical" evidence="1">
    <location>
        <begin position="143"/>
        <end position="163"/>
    </location>
</feature>
<evidence type="ECO:0000256" key="1">
    <source>
        <dbReference type="SAM" id="Phobius"/>
    </source>
</evidence>
<feature type="transmembrane region" description="Helical" evidence="1">
    <location>
        <begin position="288"/>
        <end position="309"/>
    </location>
</feature>
<evidence type="ECO:0008006" key="4">
    <source>
        <dbReference type="Google" id="ProtNLM"/>
    </source>
</evidence>
<sequence>MKKIKTSIGVISTFPKGAELWLTTFFNVCYTTYTIPIRLKFDVRKNKYTLETSVLRKVICITRLFFLSVEFLINFFVYPATYFPNDKGPLGVLFSGFALGFTFQGLCYLASMISSNTKHGMSELVTLIKDDKTRSVTKNGQKLRVFGEVALFLALAILTPMSLQVQTIQNVGLKKELQSKWYHFIELNEKKANQVMYSVAADYSPEDFPWWKGVVSFLFLLSELDMEVIMGGSSLILFVLMGKTLEAICIHFVSSIRDTQKFCSISSDEIIMKFWKIRRAFDIVSRSFGLALLLTVIFNGIRTCVGIVWMFRTQIPFSTAIGMVSDITVFIYFLCLAASASNQLLMVSRFLNTLDYHRHRKNGSSTSLRKLIVVHEITSGSVGLYSSLLSVISYGFIAGLAVTLMSNSALVLQYFDLVVIAQNQQSQNSRTEIQLHTFDNTTSILNQSLN</sequence>
<feature type="transmembrane region" description="Helical" evidence="1">
    <location>
        <begin position="90"/>
        <end position="111"/>
    </location>
</feature>
<feature type="transmembrane region" description="Helical" evidence="1">
    <location>
        <begin position="329"/>
        <end position="351"/>
    </location>
</feature>
<comment type="caution">
    <text evidence="2">The sequence shown here is derived from an EMBL/GenBank/DDBJ whole genome shotgun (WGS) entry which is preliminary data.</text>
</comment>
<gene>
    <name evidence="2" type="ORF">ODALV1_LOCUS30277</name>
</gene>
<proteinExistence type="predicted"/>